<accession>A0A167P1T7</accession>
<proteinExistence type="predicted"/>
<gene>
    <name evidence="1" type="ORF">N478_11760</name>
</gene>
<evidence type="ECO:0000313" key="1">
    <source>
        <dbReference type="EMBL" id="KZN69302.1"/>
    </source>
</evidence>
<dbReference type="PATRIC" id="fig|1365257.3.peg.752"/>
<dbReference type="EMBL" id="AUXX01000005">
    <property type="protein sequence ID" value="KZN69302.1"/>
    <property type="molecule type" value="Genomic_DNA"/>
</dbReference>
<name>A0A167P1T7_9GAMM</name>
<dbReference type="AlphaFoldDB" id="A0A167P1T7"/>
<comment type="caution">
    <text evidence="1">The sequence shown here is derived from an EMBL/GenBank/DDBJ whole genome shotgun (WGS) entry which is preliminary data.</text>
</comment>
<evidence type="ECO:0000313" key="2">
    <source>
        <dbReference type="Proteomes" id="UP000076661"/>
    </source>
</evidence>
<reference evidence="1 2" key="1">
    <citation type="submission" date="2013-07" db="EMBL/GenBank/DDBJ databases">
        <title>Comparative Genomic and Metabolomic Analysis of Twelve Strains of Pseudoalteromonas luteoviolacea.</title>
        <authorList>
            <person name="Vynne N.G."/>
            <person name="Mansson M."/>
            <person name="Gram L."/>
        </authorList>
    </citation>
    <scope>NUCLEOTIDE SEQUENCE [LARGE SCALE GENOMIC DNA]</scope>
    <source>
        <strain evidence="1 2">S4060-1</strain>
    </source>
</reference>
<organism evidence="1 2">
    <name type="scientific">Pseudoalteromonas luteoviolacea S4060-1</name>
    <dbReference type="NCBI Taxonomy" id="1365257"/>
    <lineage>
        <taxon>Bacteria</taxon>
        <taxon>Pseudomonadati</taxon>
        <taxon>Pseudomonadota</taxon>
        <taxon>Gammaproteobacteria</taxon>
        <taxon>Alteromonadales</taxon>
        <taxon>Pseudoalteromonadaceae</taxon>
        <taxon>Pseudoalteromonas</taxon>
    </lineage>
</organism>
<sequence>MLPINIKLSINRAEHLLLSIQGKYKATTTGAINMTDERICDFGLHAGEPYSKLPACFLNWMIETKHNKQDIAKTELSRREQAVSASRDLANSSTL</sequence>
<dbReference type="Proteomes" id="UP000076661">
    <property type="component" value="Unassembled WGS sequence"/>
</dbReference>
<protein>
    <submittedName>
        <fullName evidence="1">Uncharacterized protein</fullName>
    </submittedName>
</protein>